<comment type="caution">
    <text evidence="1">The sequence shown here is derived from an EMBL/GenBank/DDBJ whole genome shotgun (WGS) entry which is preliminary data.</text>
</comment>
<evidence type="ECO:0000313" key="2">
    <source>
        <dbReference type="Proteomes" id="UP001188597"/>
    </source>
</evidence>
<reference evidence="1" key="1">
    <citation type="submission" date="2022-12" db="EMBL/GenBank/DDBJ databases">
        <title>Draft genome assemblies for two species of Escallonia (Escalloniales).</title>
        <authorList>
            <person name="Chanderbali A."/>
            <person name="Dervinis C."/>
            <person name="Anghel I."/>
            <person name="Soltis D."/>
            <person name="Soltis P."/>
            <person name="Zapata F."/>
        </authorList>
    </citation>
    <scope>NUCLEOTIDE SEQUENCE</scope>
    <source>
        <strain evidence="1">UCBG64.0493</strain>
        <tissue evidence="1">Leaf</tissue>
    </source>
</reference>
<protein>
    <submittedName>
        <fullName evidence="1">Uncharacterized protein</fullName>
    </submittedName>
</protein>
<organism evidence="1 2">
    <name type="scientific">Escallonia herrerae</name>
    <dbReference type="NCBI Taxonomy" id="1293975"/>
    <lineage>
        <taxon>Eukaryota</taxon>
        <taxon>Viridiplantae</taxon>
        <taxon>Streptophyta</taxon>
        <taxon>Embryophyta</taxon>
        <taxon>Tracheophyta</taxon>
        <taxon>Spermatophyta</taxon>
        <taxon>Magnoliopsida</taxon>
        <taxon>eudicotyledons</taxon>
        <taxon>Gunneridae</taxon>
        <taxon>Pentapetalae</taxon>
        <taxon>asterids</taxon>
        <taxon>campanulids</taxon>
        <taxon>Escalloniales</taxon>
        <taxon>Escalloniaceae</taxon>
        <taxon>Escallonia</taxon>
    </lineage>
</organism>
<dbReference type="AlphaFoldDB" id="A0AA88VG69"/>
<keyword evidence="2" id="KW-1185">Reference proteome</keyword>
<name>A0AA88VG69_9ASTE</name>
<dbReference type="Proteomes" id="UP001188597">
    <property type="component" value="Unassembled WGS sequence"/>
</dbReference>
<accession>A0AA88VG69</accession>
<proteinExistence type="predicted"/>
<dbReference type="EMBL" id="JAVXUP010001765">
    <property type="protein sequence ID" value="KAK3008321.1"/>
    <property type="molecule type" value="Genomic_DNA"/>
</dbReference>
<gene>
    <name evidence="1" type="ORF">RJ639_014425</name>
</gene>
<sequence>MWTSKFDMKDMGVTDVILGSIDITPFAVEVEPKYTDLPEEKAKIMEKLKDFTARLMYRSNNGPFILLGKLDDSVHDMIRSCTIQPANLDIESGSWSCAE</sequence>
<evidence type="ECO:0000313" key="1">
    <source>
        <dbReference type="EMBL" id="KAK3008321.1"/>
    </source>
</evidence>